<dbReference type="InterPro" id="IPR021109">
    <property type="entry name" value="Peptidase_aspartic_dom_sf"/>
</dbReference>
<feature type="compositionally biased region" description="Polar residues" evidence="2">
    <location>
        <begin position="575"/>
        <end position="584"/>
    </location>
</feature>
<organism evidence="5 6">
    <name type="scientific">Glonium stellatum</name>
    <dbReference type="NCBI Taxonomy" id="574774"/>
    <lineage>
        <taxon>Eukaryota</taxon>
        <taxon>Fungi</taxon>
        <taxon>Dikarya</taxon>
        <taxon>Ascomycota</taxon>
        <taxon>Pezizomycotina</taxon>
        <taxon>Dothideomycetes</taxon>
        <taxon>Pleosporomycetidae</taxon>
        <taxon>Gloniales</taxon>
        <taxon>Gloniaceae</taxon>
        <taxon>Glonium</taxon>
    </lineage>
</organism>
<reference evidence="5 6" key="1">
    <citation type="journal article" date="2016" name="Nat. Commun.">
        <title>Ectomycorrhizal ecology is imprinted in the genome of the dominant symbiotic fungus Cenococcum geophilum.</title>
        <authorList>
            <consortium name="DOE Joint Genome Institute"/>
            <person name="Peter M."/>
            <person name="Kohler A."/>
            <person name="Ohm R.A."/>
            <person name="Kuo A."/>
            <person name="Krutzmann J."/>
            <person name="Morin E."/>
            <person name="Arend M."/>
            <person name="Barry K.W."/>
            <person name="Binder M."/>
            <person name="Choi C."/>
            <person name="Clum A."/>
            <person name="Copeland A."/>
            <person name="Grisel N."/>
            <person name="Haridas S."/>
            <person name="Kipfer T."/>
            <person name="LaButti K."/>
            <person name="Lindquist E."/>
            <person name="Lipzen A."/>
            <person name="Maire R."/>
            <person name="Meier B."/>
            <person name="Mihaltcheva S."/>
            <person name="Molinier V."/>
            <person name="Murat C."/>
            <person name="Poggeler S."/>
            <person name="Quandt C.A."/>
            <person name="Sperisen C."/>
            <person name="Tritt A."/>
            <person name="Tisserant E."/>
            <person name="Crous P.W."/>
            <person name="Henrissat B."/>
            <person name="Nehls U."/>
            <person name="Egli S."/>
            <person name="Spatafora J.W."/>
            <person name="Grigoriev I.V."/>
            <person name="Martin F.M."/>
        </authorList>
    </citation>
    <scope>NUCLEOTIDE SEQUENCE [LARGE SCALE GENOMIC DNA]</scope>
    <source>
        <strain evidence="5 6">CBS 207.34</strain>
    </source>
</reference>
<dbReference type="GO" id="GO:0005576">
    <property type="term" value="C:extracellular region"/>
    <property type="evidence" value="ECO:0007669"/>
    <property type="project" value="TreeGrafter"/>
</dbReference>
<dbReference type="SUPFAM" id="SSF50630">
    <property type="entry name" value="Acid proteases"/>
    <property type="match status" value="1"/>
</dbReference>
<keyword evidence="5" id="KW-0378">Hydrolase</keyword>
<dbReference type="GO" id="GO:0031505">
    <property type="term" value="P:fungal-type cell wall organization"/>
    <property type="evidence" value="ECO:0007669"/>
    <property type="project" value="TreeGrafter"/>
</dbReference>
<evidence type="ECO:0000313" key="6">
    <source>
        <dbReference type="Proteomes" id="UP000250140"/>
    </source>
</evidence>
<dbReference type="Proteomes" id="UP000250140">
    <property type="component" value="Unassembled WGS sequence"/>
</dbReference>
<protein>
    <submittedName>
        <fullName evidence="5">Acid protease</fullName>
    </submittedName>
</protein>
<feature type="region of interest" description="Disordered" evidence="2">
    <location>
        <begin position="571"/>
        <end position="592"/>
    </location>
</feature>
<feature type="domain" description="Peptidase A1" evidence="4">
    <location>
        <begin position="37"/>
        <end position="390"/>
    </location>
</feature>
<dbReference type="GO" id="GO:0009277">
    <property type="term" value="C:fungal-type cell wall"/>
    <property type="evidence" value="ECO:0007669"/>
    <property type="project" value="TreeGrafter"/>
</dbReference>
<dbReference type="EMBL" id="KV748774">
    <property type="protein sequence ID" value="OCL13173.1"/>
    <property type="molecule type" value="Genomic_DNA"/>
</dbReference>
<feature type="region of interest" description="Disordered" evidence="2">
    <location>
        <begin position="457"/>
        <end position="493"/>
    </location>
</feature>
<dbReference type="GO" id="GO:0004190">
    <property type="term" value="F:aspartic-type endopeptidase activity"/>
    <property type="evidence" value="ECO:0007669"/>
    <property type="project" value="InterPro"/>
</dbReference>
<dbReference type="PANTHER" id="PTHR47965">
    <property type="entry name" value="ASPARTYL PROTEASE-RELATED"/>
    <property type="match status" value="1"/>
</dbReference>
<dbReference type="InterPro" id="IPR001461">
    <property type="entry name" value="Aspartic_peptidase_A1"/>
</dbReference>
<evidence type="ECO:0000256" key="3">
    <source>
        <dbReference type="SAM" id="Phobius"/>
    </source>
</evidence>
<keyword evidence="3" id="KW-0472">Membrane</keyword>
<accession>A0A8E2JXI1</accession>
<evidence type="ECO:0000313" key="5">
    <source>
        <dbReference type="EMBL" id="OCL13173.1"/>
    </source>
</evidence>
<feature type="region of interest" description="Disordered" evidence="2">
    <location>
        <begin position="506"/>
        <end position="545"/>
    </location>
</feature>
<dbReference type="PROSITE" id="PS51767">
    <property type="entry name" value="PEPTIDASE_A1"/>
    <property type="match status" value="1"/>
</dbReference>
<sequence>MSLTNRAEATRILLPYIFPPSGSFEGNDGAWSTFTVNIGDSGNGISGQDFRVLISTSGSATLIPVQTSWCNVPDQLTCANSRGVQPYHSIRSPGFQSDKSSNWQQEGLYNLEIPNYVPNTHSNATYGRDTVGIGPDSANSSILRRQLVAELITDDFFMGSFGLSTLPTSFGTEIVESFLTVFNQSNCTPSLSYSYTAGAIYRNEGVLGNLVFGGYDQSRFTSGVQIPMPSTINSSLIVGVESIIINRDEDFNPAVFSSTTEGFLALIDSTFPYLWLPQSVCDSLASIFQLTYDLNTSLYTVNDTSHAYNLKQNANITFKIGNTASSSDDFTDIVLPYAAFDLQASYPIYNNATRYFPIKRSSPGYYVLGRTFLQEAYLVVDYERNNFTVAPANFSDPMPNPHVVTIHSVKYSPPQPKHPGLSIAIIVGVAVGATIFVAISLVTFLLWRRHRKQHEKEKVLDINSTATDSDGKPDLPIELPTPNSPQLHDFGQGYSSSQIKHVELGSPDAHELDTSLSSDTSPRRDERYRGSAVGSDMERWGETPVNSHPCELPGDYGIPQILGQHIEQVVRRSDTASPQRNPRTNDFFIHGQ</sequence>
<dbReference type="OrthoDB" id="4074350at2759"/>
<dbReference type="PANTHER" id="PTHR47965:SF101">
    <property type="entry name" value="HYPOTHETICAL ASPARTYL PROTEASE (EUROFUNG)-RELATED"/>
    <property type="match status" value="1"/>
</dbReference>
<evidence type="ECO:0000256" key="2">
    <source>
        <dbReference type="SAM" id="MobiDB-lite"/>
    </source>
</evidence>
<dbReference type="CDD" id="cd12087">
    <property type="entry name" value="TM_EGFR-like"/>
    <property type="match status" value="1"/>
</dbReference>
<feature type="transmembrane region" description="Helical" evidence="3">
    <location>
        <begin position="421"/>
        <end position="447"/>
    </location>
</feature>
<evidence type="ECO:0000256" key="1">
    <source>
        <dbReference type="ARBA" id="ARBA00007447"/>
    </source>
</evidence>
<keyword evidence="3" id="KW-0812">Transmembrane</keyword>
<dbReference type="Pfam" id="PF00026">
    <property type="entry name" value="Asp"/>
    <property type="match status" value="1"/>
</dbReference>
<comment type="similarity">
    <text evidence="1">Belongs to the peptidase A1 family.</text>
</comment>
<name>A0A8E2JXI1_9PEZI</name>
<keyword evidence="6" id="KW-1185">Reference proteome</keyword>
<dbReference type="PRINTS" id="PR00792">
    <property type="entry name" value="PEPSIN"/>
</dbReference>
<dbReference type="InterPro" id="IPR033121">
    <property type="entry name" value="PEPTIDASE_A1"/>
</dbReference>
<dbReference type="AlphaFoldDB" id="A0A8E2JXI1"/>
<gene>
    <name evidence="5" type="ORF">AOQ84DRAFT_385585</name>
</gene>
<evidence type="ECO:0000259" key="4">
    <source>
        <dbReference type="PROSITE" id="PS51767"/>
    </source>
</evidence>
<keyword evidence="3" id="KW-1133">Transmembrane helix</keyword>
<dbReference type="Gene3D" id="2.40.70.10">
    <property type="entry name" value="Acid Proteases"/>
    <property type="match status" value="2"/>
</dbReference>
<dbReference type="GO" id="GO:0006508">
    <property type="term" value="P:proteolysis"/>
    <property type="evidence" value="ECO:0007669"/>
    <property type="project" value="UniProtKB-KW"/>
</dbReference>
<proteinExistence type="inferred from homology"/>
<keyword evidence="5" id="KW-0645">Protease</keyword>